<evidence type="ECO:0000256" key="2">
    <source>
        <dbReference type="ARBA" id="ARBA00022723"/>
    </source>
</evidence>
<evidence type="ECO:0000313" key="12">
    <source>
        <dbReference type="Proteomes" id="UP001159363"/>
    </source>
</evidence>
<evidence type="ECO:0000259" key="10">
    <source>
        <dbReference type="PROSITE" id="PS50994"/>
    </source>
</evidence>
<evidence type="ECO:0000256" key="9">
    <source>
        <dbReference type="ARBA" id="ARBA00023172"/>
    </source>
</evidence>
<gene>
    <name evidence="11" type="ORF">PR048_012880</name>
</gene>
<accession>A0ABQ9HQL9</accession>
<evidence type="ECO:0000256" key="4">
    <source>
        <dbReference type="ARBA" id="ARBA00022801"/>
    </source>
</evidence>
<protein>
    <recommendedName>
        <fullName evidence="10">Integrase catalytic domain-containing protein</fullName>
    </recommendedName>
</protein>
<evidence type="ECO:0000256" key="3">
    <source>
        <dbReference type="ARBA" id="ARBA00022759"/>
    </source>
</evidence>
<keyword evidence="4" id="KW-0378">Hydrolase</keyword>
<dbReference type="SUPFAM" id="SSF53098">
    <property type="entry name" value="Ribonuclease H-like"/>
    <property type="match status" value="1"/>
</dbReference>
<comment type="caution">
    <text evidence="11">The sequence shown here is derived from an EMBL/GenBank/DDBJ whole genome shotgun (WGS) entry which is preliminary data.</text>
</comment>
<dbReference type="Gene3D" id="3.30.420.10">
    <property type="entry name" value="Ribonuclease H-like superfamily/Ribonuclease H"/>
    <property type="match status" value="2"/>
</dbReference>
<keyword evidence="8" id="KW-0548">Nucleotidyltransferase</keyword>
<dbReference type="InterPro" id="IPR001584">
    <property type="entry name" value="Integrase_cat-core"/>
</dbReference>
<dbReference type="PROSITE" id="PS50994">
    <property type="entry name" value="INTEGRASE"/>
    <property type="match status" value="1"/>
</dbReference>
<keyword evidence="1" id="KW-0540">Nuclease</keyword>
<dbReference type="EMBL" id="JARBHB010000004">
    <property type="protein sequence ID" value="KAJ8886668.1"/>
    <property type="molecule type" value="Genomic_DNA"/>
</dbReference>
<dbReference type="PANTHER" id="PTHR42648:SF11">
    <property type="entry name" value="TRANSPOSON TY4-P GAG-POL POLYPROTEIN"/>
    <property type="match status" value="1"/>
</dbReference>
<evidence type="ECO:0000256" key="6">
    <source>
        <dbReference type="ARBA" id="ARBA00022908"/>
    </source>
</evidence>
<keyword evidence="8" id="KW-0808">Transferase</keyword>
<feature type="domain" description="Integrase catalytic" evidence="10">
    <location>
        <begin position="230"/>
        <end position="335"/>
    </location>
</feature>
<reference evidence="11 12" key="1">
    <citation type="submission" date="2023-02" db="EMBL/GenBank/DDBJ databases">
        <title>LHISI_Scaffold_Assembly.</title>
        <authorList>
            <person name="Stuart O.P."/>
            <person name="Cleave R."/>
            <person name="Magrath M.J.L."/>
            <person name="Mikheyev A.S."/>
        </authorList>
    </citation>
    <scope>NUCLEOTIDE SEQUENCE [LARGE SCALE GENOMIC DNA]</scope>
    <source>
        <strain evidence="11">Daus_M_001</strain>
        <tissue evidence="11">Leg muscle</tissue>
    </source>
</reference>
<sequence length="388" mass="43745">MSKDNIFILDSGATNHLVVGSLEEYMSEIRTLSHSVVIKDNIFILDSGATNHLVVGSLEEYMSEIRTLSHSVVIKTANGGEMTATRAGKFMSDYGSGTISFEALIVPVFKNNLLSTVVFSKEKVTIKGKNVSVECEKGHFNLFLLKLNLVTENTKHTIACQEFGEIITTSLQVLNLPFSEEKCPQCLEGKAKRLPFKKNKKSTQSIRELLHSDISGPVKTAIKGDTYFQVIVDDFSHFTTVYLLKTKSEDKENLMNFIKMVKTQHRYTTPYTPQQNSKAERMNLTLINKVKTKFTETDLPCTIWGEAEASAYELNRSPTRALQNRTPALVWFGENDLSKLRAYMLKLPRESKLEPCAKSMIMVRYSGGRYHLLKGKIVSLRDVTMSEK</sequence>
<evidence type="ECO:0000313" key="11">
    <source>
        <dbReference type="EMBL" id="KAJ8886668.1"/>
    </source>
</evidence>
<keyword evidence="2" id="KW-0479">Metal-binding</keyword>
<dbReference type="PANTHER" id="PTHR42648">
    <property type="entry name" value="TRANSPOSASE, PUTATIVE-RELATED"/>
    <property type="match status" value="1"/>
</dbReference>
<keyword evidence="9" id="KW-0233">DNA recombination</keyword>
<evidence type="ECO:0000256" key="8">
    <source>
        <dbReference type="ARBA" id="ARBA00022932"/>
    </source>
</evidence>
<keyword evidence="7" id="KW-0695">RNA-directed DNA polymerase</keyword>
<keyword evidence="6" id="KW-0229">DNA integration</keyword>
<organism evidence="11 12">
    <name type="scientific">Dryococelus australis</name>
    <dbReference type="NCBI Taxonomy" id="614101"/>
    <lineage>
        <taxon>Eukaryota</taxon>
        <taxon>Metazoa</taxon>
        <taxon>Ecdysozoa</taxon>
        <taxon>Arthropoda</taxon>
        <taxon>Hexapoda</taxon>
        <taxon>Insecta</taxon>
        <taxon>Pterygota</taxon>
        <taxon>Neoptera</taxon>
        <taxon>Polyneoptera</taxon>
        <taxon>Phasmatodea</taxon>
        <taxon>Verophasmatodea</taxon>
        <taxon>Anareolatae</taxon>
        <taxon>Phasmatidae</taxon>
        <taxon>Eurycanthinae</taxon>
        <taxon>Dryococelus</taxon>
    </lineage>
</organism>
<dbReference type="InterPro" id="IPR036397">
    <property type="entry name" value="RNaseH_sf"/>
</dbReference>
<name>A0ABQ9HQL9_9NEOP</name>
<evidence type="ECO:0000256" key="7">
    <source>
        <dbReference type="ARBA" id="ARBA00022918"/>
    </source>
</evidence>
<dbReference type="InterPro" id="IPR012337">
    <property type="entry name" value="RNaseH-like_sf"/>
</dbReference>
<keyword evidence="3" id="KW-0255">Endonuclease</keyword>
<keyword evidence="8" id="KW-0239">DNA-directed DNA polymerase</keyword>
<dbReference type="Proteomes" id="UP001159363">
    <property type="component" value="Chromosome X"/>
</dbReference>
<keyword evidence="12" id="KW-1185">Reference proteome</keyword>
<proteinExistence type="predicted"/>
<keyword evidence="5" id="KW-0460">Magnesium</keyword>
<evidence type="ECO:0000256" key="5">
    <source>
        <dbReference type="ARBA" id="ARBA00022842"/>
    </source>
</evidence>
<dbReference type="InterPro" id="IPR039537">
    <property type="entry name" value="Retrotran_Ty1/copia-like"/>
</dbReference>
<evidence type="ECO:0000256" key="1">
    <source>
        <dbReference type="ARBA" id="ARBA00022722"/>
    </source>
</evidence>